<keyword evidence="1" id="KW-0812">Transmembrane</keyword>
<dbReference type="AlphaFoldDB" id="A0A1F6BS50"/>
<proteinExistence type="predicted"/>
<gene>
    <name evidence="2" type="ORF">A2127_00180</name>
</gene>
<feature type="transmembrane region" description="Helical" evidence="1">
    <location>
        <begin position="114"/>
        <end position="133"/>
    </location>
</feature>
<dbReference type="EMBL" id="MFKI01000013">
    <property type="protein sequence ID" value="OGG39367.1"/>
    <property type="molecule type" value="Genomic_DNA"/>
</dbReference>
<protein>
    <submittedName>
        <fullName evidence="2">Uncharacterized protein</fullName>
    </submittedName>
</protein>
<accession>A0A1F6BS50</accession>
<keyword evidence="1" id="KW-0472">Membrane</keyword>
<feature type="transmembrane region" description="Helical" evidence="1">
    <location>
        <begin position="12"/>
        <end position="34"/>
    </location>
</feature>
<sequence length="141" mass="15320">MILKPVAKGLTATILLLGVYFGLITLISGWSFALGQFSRFWYFIIALALGFGVQVGFYFYLKDAVHQLAAKGIVAVSGTTSTVAMVSCCAHYLANILPVIGIAGFLSIIGQYQVQLFWLGLVFNFAGIAYIGGKIMKFYRS</sequence>
<organism evidence="2 3">
    <name type="scientific">Candidatus Jorgensenbacteria bacterium GWC1_48_12</name>
    <dbReference type="NCBI Taxonomy" id="1798469"/>
    <lineage>
        <taxon>Bacteria</taxon>
        <taxon>Candidatus Joergenseniibacteriota</taxon>
    </lineage>
</organism>
<keyword evidence="1" id="KW-1133">Transmembrane helix</keyword>
<evidence type="ECO:0000313" key="2">
    <source>
        <dbReference type="EMBL" id="OGG39367.1"/>
    </source>
</evidence>
<feature type="transmembrane region" description="Helical" evidence="1">
    <location>
        <begin position="40"/>
        <end position="61"/>
    </location>
</feature>
<evidence type="ECO:0000256" key="1">
    <source>
        <dbReference type="SAM" id="Phobius"/>
    </source>
</evidence>
<comment type="caution">
    <text evidence="2">The sequence shown here is derived from an EMBL/GenBank/DDBJ whole genome shotgun (WGS) entry which is preliminary data.</text>
</comment>
<dbReference type="Proteomes" id="UP000179324">
    <property type="component" value="Unassembled WGS sequence"/>
</dbReference>
<reference evidence="2 3" key="1">
    <citation type="journal article" date="2016" name="Nat. Commun.">
        <title>Thousands of microbial genomes shed light on interconnected biogeochemical processes in an aquifer system.</title>
        <authorList>
            <person name="Anantharaman K."/>
            <person name="Brown C.T."/>
            <person name="Hug L.A."/>
            <person name="Sharon I."/>
            <person name="Castelle C.J."/>
            <person name="Probst A.J."/>
            <person name="Thomas B.C."/>
            <person name="Singh A."/>
            <person name="Wilkins M.J."/>
            <person name="Karaoz U."/>
            <person name="Brodie E.L."/>
            <person name="Williams K.H."/>
            <person name="Hubbard S.S."/>
            <person name="Banfield J.F."/>
        </authorList>
    </citation>
    <scope>NUCLEOTIDE SEQUENCE [LARGE SCALE GENOMIC DNA]</scope>
</reference>
<name>A0A1F6BS50_9BACT</name>
<evidence type="ECO:0000313" key="3">
    <source>
        <dbReference type="Proteomes" id="UP000179324"/>
    </source>
</evidence>